<accession>A0A9D1L075</accession>
<protein>
    <submittedName>
        <fullName evidence="1">HAD hydrolase family protein</fullName>
    </submittedName>
</protein>
<comment type="caution">
    <text evidence="1">The sequence shown here is derived from an EMBL/GenBank/DDBJ whole genome shotgun (WGS) entry which is preliminary data.</text>
</comment>
<evidence type="ECO:0000313" key="1">
    <source>
        <dbReference type="EMBL" id="HIU13450.1"/>
    </source>
</evidence>
<dbReference type="InterPro" id="IPR036412">
    <property type="entry name" value="HAD-like_sf"/>
</dbReference>
<sequence length="43" mass="4652">MIQQAGIGIAMDNAVSELKQAADLVTRFCDEEGIAYALVHDLM</sequence>
<reference evidence="1" key="2">
    <citation type="journal article" date="2021" name="PeerJ">
        <title>Extensive microbial diversity within the chicken gut microbiome revealed by metagenomics and culture.</title>
        <authorList>
            <person name="Gilroy R."/>
            <person name="Ravi A."/>
            <person name="Getino M."/>
            <person name="Pursley I."/>
            <person name="Horton D.L."/>
            <person name="Alikhan N.F."/>
            <person name="Baker D."/>
            <person name="Gharbi K."/>
            <person name="Hall N."/>
            <person name="Watson M."/>
            <person name="Adriaenssens E.M."/>
            <person name="Foster-Nyarko E."/>
            <person name="Jarju S."/>
            <person name="Secka A."/>
            <person name="Antonio M."/>
            <person name="Oren A."/>
            <person name="Chaudhuri R.R."/>
            <person name="La Ragione R."/>
            <person name="Hildebrand F."/>
            <person name="Pallen M.J."/>
        </authorList>
    </citation>
    <scope>NUCLEOTIDE SEQUENCE</scope>
    <source>
        <strain evidence="1">CHK195-11698</strain>
    </source>
</reference>
<dbReference type="GO" id="GO:0016787">
    <property type="term" value="F:hydrolase activity"/>
    <property type="evidence" value="ECO:0007669"/>
    <property type="project" value="UniProtKB-KW"/>
</dbReference>
<keyword evidence="1" id="KW-0378">Hydrolase</keyword>
<organism evidence="1 2">
    <name type="scientific">Candidatus Fimiplasma intestinipullorum</name>
    <dbReference type="NCBI Taxonomy" id="2840825"/>
    <lineage>
        <taxon>Bacteria</taxon>
        <taxon>Bacillati</taxon>
        <taxon>Bacillota</taxon>
        <taxon>Clostridia</taxon>
        <taxon>Eubacteriales</taxon>
        <taxon>Candidatus Fimiplasma</taxon>
    </lineage>
</organism>
<dbReference type="Pfam" id="PF08282">
    <property type="entry name" value="Hydrolase_3"/>
    <property type="match status" value="1"/>
</dbReference>
<reference evidence="1" key="1">
    <citation type="submission" date="2020-10" db="EMBL/GenBank/DDBJ databases">
        <authorList>
            <person name="Gilroy R."/>
        </authorList>
    </citation>
    <scope>NUCLEOTIDE SEQUENCE</scope>
    <source>
        <strain evidence="1">CHK195-11698</strain>
    </source>
</reference>
<name>A0A9D1L075_9FIRM</name>
<gene>
    <name evidence="1" type="ORF">IAD15_05215</name>
</gene>
<dbReference type="Gene3D" id="3.40.50.1000">
    <property type="entry name" value="HAD superfamily/HAD-like"/>
    <property type="match status" value="1"/>
</dbReference>
<dbReference type="AlphaFoldDB" id="A0A9D1L075"/>
<proteinExistence type="predicted"/>
<dbReference type="EMBL" id="DVMJ01000045">
    <property type="protein sequence ID" value="HIU13450.1"/>
    <property type="molecule type" value="Genomic_DNA"/>
</dbReference>
<dbReference type="InterPro" id="IPR023214">
    <property type="entry name" value="HAD_sf"/>
</dbReference>
<dbReference type="Proteomes" id="UP000824175">
    <property type="component" value="Unassembled WGS sequence"/>
</dbReference>
<dbReference type="SUPFAM" id="SSF56784">
    <property type="entry name" value="HAD-like"/>
    <property type="match status" value="1"/>
</dbReference>
<evidence type="ECO:0000313" key="2">
    <source>
        <dbReference type="Proteomes" id="UP000824175"/>
    </source>
</evidence>